<accession>A0A915ENL7</accession>
<reference evidence="3" key="1">
    <citation type="submission" date="2022-11" db="UniProtKB">
        <authorList>
            <consortium name="WormBaseParasite"/>
        </authorList>
    </citation>
    <scope>IDENTIFICATION</scope>
</reference>
<sequence>MAELENIKTFYLQHITNLYHKKTNNSVLMTRQDYQAKLERLLVLENSMVTKTSSDYRILKVCDILITDSDGTQIPKLCRRGTNLLFVYIEELFEIVHNAHLLLKHAGRNCLQRYFQYCNITKDCIMSYLITCKNCPRKKRIIIRSAGQKRPNKSDEEDECDDHNEQFFQPLTGNPHQSSSSREPSTNQVAENSNSGVARVVSTTPLHIPLFKAHRGEQRQDESFTRGQVDVFNMQKEPDGEFNWILRYINLTTHEVRLRPLRSGTAHETADLLSLNGRNFAEEVIREVVKIWPQCRQLHSYMKKVMSSNESSENLLINQLSN</sequence>
<evidence type="ECO:0000256" key="1">
    <source>
        <dbReference type="SAM" id="MobiDB-lite"/>
    </source>
</evidence>
<feature type="region of interest" description="Disordered" evidence="1">
    <location>
        <begin position="146"/>
        <end position="198"/>
    </location>
</feature>
<name>A0A915ENL7_9BILA</name>
<proteinExistence type="predicted"/>
<protein>
    <submittedName>
        <fullName evidence="3">Integrase zinc-binding domain-containing protein</fullName>
    </submittedName>
</protein>
<keyword evidence="2" id="KW-1185">Reference proteome</keyword>
<dbReference type="Proteomes" id="UP000887574">
    <property type="component" value="Unplaced"/>
</dbReference>
<feature type="compositionally biased region" description="Polar residues" evidence="1">
    <location>
        <begin position="166"/>
        <end position="198"/>
    </location>
</feature>
<dbReference type="WBParaSite" id="jg782">
    <property type="protein sequence ID" value="jg782"/>
    <property type="gene ID" value="jg782"/>
</dbReference>
<evidence type="ECO:0000313" key="2">
    <source>
        <dbReference type="Proteomes" id="UP000887574"/>
    </source>
</evidence>
<evidence type="ECO:0000313" key="3">
    <source>
        <dbReference type="WBParaSite" id="jg782"/>
    </source>
</evidence>
<dbReference type="AlphaFoldDB" id="A0A915ENL7"/>
<organism evidence="2 3">
    <name type="scientific">Ditylenchus dipsaci</name>
    <dbReference type="NCBI Taxonomy" id="166011"/>
    <lineage>
        <taxon>Eukaryota</taxon>
        <taxon>Metazoa</taxon>
        <taxon>Ecdysozoa</taxon>
        <taxon>Nematoda</taxon>
        <taxon>Chromadorea</taxon>
        <taxon>Rhabditida</taxon>
        <taxon>Tylenchina</taxon>
        <taxon>Tylenchomorpha</taxon>
        <taxon>Sphaerularioidea</taxon>
        <taxon>Anguinidae</taxon>
        <taxon>Anguininae</taxon>
        <taxon>Ditylenchus</taxon>
    </lineage>
</organism>